<accession>A0AAJ2JVT3</accession>
<evidence type="ECO:0000313" key="2">
    <source>
        <dbReference type="EMBL" id="MDT8976821.1"/>
    </source>
</evidence>
<protein>
    <submittedName>
        <fullName evidence="2">Uncharacterized protein</fullName>
    </submittedName>
</protein>
<organism evidence="2 3">
    <name type="scientific">Paenibacillus suaedae</name>
    <dbReference type="NCBI Taxonomy" id="3077233"/>
    <lineage>
        <taxon>Bacteria</taxon>
        <taxon>Bacillati</taxon>
        <taxon>Bacillota</taxon>
        <taxon>Bacilli</taxon>
        <taxon>Bacillales</taxon>
        <taxon>Paenibacillaceae</taxon>
        <taxon>Paenibacillus</taxon>
    </lineage>
</organism>
<keyword evidence="1" id="KW-0472">Membrane</keyword>
<comment type="caution">
    <text evidence="2">The sequence shown here is derived from an EMBL/GenBank/DDBJ whole genome shotgun (WGS) entry which is preliminary data.</text>
</comment>
<dbReference type="Proteomes" id="UP001250538">
    <property type="component" value="Unassembled WGS sequence"/>
</dbReference>
<name>A0AAJ2JVT3_9BACL</name>
<proteinExistence type="predicted"/>
<reference evidence="3" key="1">
    <citation type="submission" date="2023-09" db="EMBL/GenBank/DDBJ databases">
        <title>Paenibacillus sp. chi10 Genome sequencing and assembly.</title>
        <authorList>
            <person name="Kim I."/>
        </authorList>
    </citation>
    <scope>NUCLEOTIDE SEQUENCE [LARGE SCALE GENOMIC DNA]</scope>
    <source>
        <strain evidence="3">chi10</strain>
    </source>
</reference>
<dbReference type="RefSeq" id="WP_021256621.1">
    <property type="nucleotide sequence ID" value="NZ_JAVYAA010000002.1"/>
</dbReference>
<keyword evidence="3" id="KW-1185">Reference proteome</keyword>
<gene>
    <name evidence="2" type="ORF">RQP50_11255</name>
</gene>
<feature type="transmembrane region" description="Helical" evidence="1">
    <location>
        <begin position="12"/>
        <end position="33"/>
    </location>
</feature>
<keyword evidence="1" id="KW-0812">Transmembrane</keyword>
<dbReference type="AlphaFoldDB" id="A0AAJ2JVT3"/>
<evidence type="ECO:0000256" key="1">
    <source>
        <dbReference type="SAM" id="Phobius"/>
    </source>
</evidence>
<keyword evidence="1" id="KW-1133">Transmembrane helix</keyword>
<sequence length="119" mass="14077">MTRLSVQWEKNSILGVVCVALLLLCSVFSTFMVEEDRVNWNNPSKLTKSFHEQQFIPVSRHTSAMKQLFVKKIVVMFILFFKEFTFSMPPVIRYLHSCFFVIRKRLFLMPIKFTSTFVV</sequence>
<evidence type="ECO:0000313" key="3">
    <source>
        <dbReference type="Proteomes" id="UP001250538"/>
    </source>
</evidence>
<feature type="transmembrane region" description="Helical" evidence="1">
    <location>
        <begin position="73"/>
        <end position="95"/>
    </location>
</feature>
<dbReference type="EMBL" id="JAVYAA010000002">
    <property type="protein sequence ID" value="MDT8976821.1"/>
    <property type="molecule type" value="Genomic_DNA"/>
</dbReference>